<dbReference type="Proteomes" id="UP000324800">
    <property type="component" value="Unassembled WGS sequence"/>
</dbReference>
<evidence type="ECO:0000313" key="1">
    <source>
        <dbReference type="EMBL" id="KAA6383037.1"/>
    </source>
</evidence>
<dbReference type="AlphaFoldDB" id="A0A5J4VK65"/>
<accession>A0A5J4VK65</accession>
<dbReference type="EMBL" id="SNRW01006458">
    <property type="protein sequence ID" value="KAA6383037.1"/>
    <property type="molecule type" value="Genomic_DNA"/>
</dbReference>
<gene>
    <name evidence="1" type="ORF">EZS28_021437</name>
</gene>
<evidence type="ECO:0000313" key="2">
    <source>
        <dbReference type="Proteomes" id="UP000324800"/>
    </source>
</evidence>
<name>A0A5J4VK65_9EUKA</name>
<protein>
    <submittedName>
        <fullName evidence="1">Uncharacterized protein</fullName>
    </submittedName>
</protein>
<proteinExistence type="predicted"/>
<reference evidence="1 2" key="1">
    <citation type="submission" date="2019-03" db="EMBL/GenBank/DDBJ databases">
        <title>Single cell metagenomics reveals metabolic interactions within the superorganism composed of flagellate Streblomastix strix and complex community of Bacteroidetes bacteria on its surface.</title>
        <authorList>
            <person name="Treitli S.C."/>
            <person name="Kolisko M."/>
            <person name="Husnik F."/>
            <person name="Keeling P."/>
            <person name="Hampl V."/>
        </authorList>
    </citation>
    <scope>NUCLEOTIDE SEQUENCE [LARGE SCALE GENOMIC DNA]</scope>
    <source>
        <strain evidence="1">ST1C</strain>
    </source>
</reference>
<sequence length="881" mass="97213">MSIMILELVLSVQLQLNVQVIQWHRNAYALQIINLQTCSGSQGNDEQITQGQCTCGEGHHPLGCLCKDSEDINCICPSNFGFICTCHLNVSQTTTGDNIKSTIQSVIDLTCDNYEIQLIESEHTESINIINQRNYLIKGRETTEEQTLTVWSTDFNYGASQNSGLFSLTQAQPCNETSDSPETDECICKLSQSQQECACSEVGDLRNECSGITKACNDPSIDLSNIPISRCSCNGDDDPRRGITCPVITECTSDSVTPKCFCTSDHQSPGCICTELYHPQECICDQSSDALFSSNICSTTKTCSGSQGNDEQITQGQCTCGEGHHPLGCLCKDSEDIDCICPSNFGFNCACRWNVSQTTTGDNIKSTIQDEKQLENKYRRFGGSGSFSLNQGIKTCTGGSSEEPTPKGCICQSTQSEQECACQEYDQREPCICLPFEDPRTHCIGHTIPCESTSKEQLTGLSTDICGCFEFGDPRIECSESKSCNDPSADLSNIPISLCPCNGDNDPRRGITCPVTRYCSSNSVTPKCLCNYYQSPGCICSQYDHPPECICDTSDNSYFDLNKCKATKTCSGLYGDFEQITQGQCTCSEGHHPYSCICKDYYDYMCVCTENQYDNPWDCTCTEDNYYYPYCNGYPGPSCSDLDRESLSWYDIYSCPCYAFGDPRSECNETKDCNLASQQDLYDVSIYACPCFEIGDSRYQCWDSKTCDDPQANLSDVPISRCPCNGDNDPRRGITCPITTECTSDSVTPKCFCTSEHQSPGCICTELYHPQECFCDQSSNALFSYNICSTTKTCSGSSGDDEQITQGQCTCGIGHHPFGCLCKDSEDIDCICPSNFGFLCTCRWNVSQTTTGDNIKSTIQSVIDLTWSRNDRRINLNNMDV</sequence>
<comment type="caution">
    <text evidence="1">The sequence shown here is derived from an EMBL/GenBank/DDBJ whole genome shotgun (WGS) entry which is preliminary data.</text>
</comment>
<organism evidence="1 2">
    <name type="scientific">Streblomastix strix</name>
    <dbReference type="NCBI Taxonomy" id="222440"/>
    <lineage>
        <taxon>Eukaryota</taxon>
        <taxon>Metamonada</taxon>
        <taxon>Preaxostyla</taxon>
        <taxon>Oxymonadida</taxon>
        <taxon>Streblomastigidae</taxon>
        <taxon>Streblomastix</taxon>
    </lineage>
</organism>